<dbReference type="FunFam" id="3.40.50.300:FF:000106">
    <property type="entry name" value="Adenylate kinase mitochondrial"/>
    <property type="match status" value="1"/>
</dbReference>
<evidence type="ECO:0000313" key="9">
    <source>
        <dbReference type="Ensembl" id="ENSSOCP00000022289.1"/>
    </source>
</evidence>
<keyword evidence="1 6" id="KW-0808">Transferase</keyword>
<name>A0A8D0G0Z6_STROC</name>
<evidence type="ECO:0000256" key="3">
    <source>
        <dbReference type="ARBA" id="ARBA00022777"/>
    </source>
</evidence>
<dbReference type="InterPro" id="IPR007862">
    <property type="entry name" value="Adenylate_kinase_lid-dom"/>
</dbReference>
<dbReference type="SUPFAM" id="SSF52540">
    <property type="entry name" value="P-loop containing nucleoside triphosphate hydrolases"/>
    <property type="match status" value="1"/>
</dbReference>
<feature type="chain" id="PRO_5034328205" description="Adenylate kinase 3" evidence="7">
    <location>
        <begin position="27"/>
        <end position="261"/>
    </location>
</feature>
<dbReference type="Pfam" id="PF05191">
    <property type="entry name" value="ADK_lid"/>
    <property type="match status" value="1"/>
</dbReference>
<dbReference type="GO" id="GO:0005524">
    <property type="term" value="F:ATP binding"/>
    <property type="evidence" value="ECO:0007669"/>
    <property type="project" value="InterPro"/>
</dbReference>
<evidence type="ECO:0000256" key="1">
    <source>
        <dbReference type="ARBA" id="ARBA00022679"/>
    </source>
</evidence>
<evidence type="ECO:0000256" key="5">
    <source>
        <dbReference type="ARBA" id="ARBA00048191"/>
    </source>
</evidence>
<keyword evidence="3 6" id="KW-0418">Kinase</keyword>
<dbReference type="CDD" id="cd01428">
    <property type="entry name" value="ADK"/>
    <property type="match status" value="1"/>
</dbReference>
<dbReference type="Gene3D" id="3.40.50.300">
    <property type="entry name" value="P-loop containing nucleotide triphosphate hydrolases"/>
    <property type="match status" value="1"/>
</dbReference>
<comment type="catalytic activity">
    <reaction evidence="5">
        <text>GTP + AMP = GDP + ADP</text>
        <dbReference type="Rhea" id="RHEA:29863"/>
        <dbReference type="ChEBI" id="CHEBI:37565"/>
        <dbReference type="ChEBI" id="CHEBI:58189"/>
        <dbReference type="ChEBI" id="CHEBI:456215"/>
        <dbReference type="ChEBI" id="CHEBI:456216"/>
    </reaction>
</comment>
<comment type="similarity">
    <text evidence="6">Belongs to the adenylate kinase family.</text>
</comment>
<evidence type="ECO:0000256" key="7">
    <source>
        <dbReference type="SAM" id="SignalP"/>
    </source>
</evidence>
<keyword evidence="10" id="KW-1185">Reference proteome</keyword>
<accession>A0A8D0G0Z6</accession>
<evidence type="ECO:0000313" key="10">
    <source>
        <dbReference type="Proteomes" id="UP000694551"/>
    </source>
</evidence>
<evidence type="ECO:0000256" key="6">
    <source>
        <dbReference type="RuleBase" id="RU003330"/>
    </source>
</evidence>
<proteinExistence type="inferred from homology"/>
<dbReference type="InterPro" id="IPR027417">
    <property type="entry name" value="P-loop_NTPase"/>
</dbReference>
<organism evidence="9 10">
    <name type="scientific">Strix occidentalis caurina</name>
    <name type="common">northern spotted owl</name>
    <dbReference type="NCBI Taxonomy" id="311401"/>
    <lineage>
        <taxon>Eukaryota</taxon>
        <taxon>Metazoa</taxon>
        <taxon>Chordata</taxon>
        <taxon>Craniata</taxon>
        <taxon>Vertebrata</taxon>
        <taxon>Euteleostomi</taxon>
        <taxon>Archelosauria</taxon>
        <taxon>Archosauria</taxon>
        <taxon>Dinosauria</taxon>
        <taxon>Saurischia</taxon>
        <taxon>Theropoda</taxon>
        <taxon>Coelurosauria</taxon>
        <taxon>Aves</taxon>
        <taxon>Neognathae</taxon>
        <taxon>Neoaves</taxon>
        <taxon>Telluraves</taxon>
        <taxon>Strigiformes</taxon>
        <taxon>Strigidae</taxon>
        <taxon>Strix</taxon>
    </lineage>
</organism>
<dbReference type="PANTHER" id="PTHR23359">
    <property type="entry name" value="NUCLEOTIDE KINASE"/>
    <property type="match status" value="1"/>
</dbReference>
<dbReference type="PRINTS" id="PR00094">
    <property type="entry name" value="ADENYLTKNASE"/>
</dbReference>
<reference evidence="9" key="2">
    <citation type="submission" date="2025-09" db="UniProtKB">
        <authorList>
            <consortium name="Ensembl"/>
        </authorList>
    </citation>
    <scope>IDENTIFICATION</scope>
</reference>
<dbReference type="NCBIfam" id="TIGR01351">
    <property type="entry name" value="adk"/>
    <property type="match status" value="1"/>
</dbReference>
<dbReference type="InterPro" id="IPR000850">
    <property type="entry name" value="Adenylat/UMP-CMP_kin"/>
</dbReference>
<feature type="signal peptide" evidence="7">
    <location>
        <begin position="1"/>
        <end position="26"/>
    </location>
</feature>
<dbReference type="HAMAP" id="MF_00235">
    <property type="entry name" value="Adenylate_kinase_Adk"/>
    <property type="match status" value="1"/>
</dbReference>
<keyword evidence="2" id="KW-0547">Nucleotide-binding</keyword>
<feature type="domain" description="Adenylate kinase active site lid" evidence="8">
    <location>
        <begin position="166"/>
        <end position="201"/>
    </location>
</feature>
<evidence type="ECO:0000256" key="2">
    <source>
        <dbReference type="ARBA" id="ARBA00022741"/>
    </source>
</evidence>
<dbReference type="GO" id="GO:0004017">
    <property type="term" value="F:AMP kinase activity"/>
    <property type="evidence" value="ECO:0007669"/>
    <property type="project" value="InterPro"/>
</dbReference>
<dbReference type="Pfam" id="PF00406">
    <property type="entry name" value="ADK"/>
    <property type="match status" value="1"/>
</dbReference>
<protein>
    <recommendedName>
        <fullName evidence="4">Adenylate kinase 3</fullName>
    </recommendedName>
</protein>
<sequence length="261" mass="29538">MFQTVSAACVFAGCAFFRLSLQTVHLQVVPFSGCFCRLCVHRLSRQPVRSLPVRLQQWPQPPMGIARSFGLQHLSSGQFLRESLRGGGEVGVLAKQYLERGLLVPDHVITRVMMTELEKRREQHWLLDGFPRTLGQAEALDRICELDLVISLNIPFETLKDRLSARWVHPGSGRVYNMDFNPPQIQGVDDLTGEPLVQREDDKPEAVAARLRKYKDAAKPVIELYKGILHSFSGTETNKIWPYVYTLLSSKIPPVVSDEEN</sequence>
<dbReference type="InterPro" id="IPR006259">
    <property type="entry name" value="Adenyl_kin_sub"/>
</dbReference>
<dbReference type="Proteomes" id="UP000694551">
    <property type="component" value="Unplaced"/>
</dbReference>
<evidence type="ECO:0000259" key="8">
    <source>
        <dbReference type="Pfam" id="PF05191"/>
    </source>
</evidence>
<evidence type="ECO:0000256" key="4">
    <source>
        <dbReference type="ARBA" id="ARBA00047210"/>
    </source>
</evidence>
<reference evidence="9" key="1">
    <citation type="submission" date="2025-08" db="UniProtKB">
        <authorList>
            <consortium name="Ensembl"/>
        </authorList>
    </citation>
    <scope>IDENTIFICATION</scope>
</reference>
<dbReference type="Ensembl" id="ENSSOCT00000022844.1">
    <property type="protein sequence ID" value="ENSSOCP00000022289.1"/>
    <property type="gene ID" value="ENSSOCG00000016590.1"/>
</dbReference>
<dbReference type="AlphaFoldDB" id="A0A8D0G0Z6"/>
<dbReference type="InterPro" id="IPR033690">
    <property type="entry name" value="Adenylat_kinase_CS"/>
</dbReference>
<keyword evidence="7" id="KW-0732">Signal</keyword>
<dbReference type="PROSITE" id="PS00113">
    <property type="entry name" value="ADENYLATE_KINASE"/>
    <property type="match status" value="1"/>
</dbReference>